<keyword evidence="7" id="KW-1185">Reference proteome</keyword>
<accession>A0A803LUY6</accession>
<sequence>MKKISFSVSSNQSSSKSNTKTKNDSAPKPQLDRESITEFDPSQTLTLEKGPRKILIPPKQNEWRPAKKMKNLDLPPIHSEGKPLEFEVENEADVAAPEADSKISYGLNLRQDSVNGKSEFDVPNSIDAIMLKKLRNDLDKLPEDEGFDQFEEVPVEGFGEALLAGYGWRQGMGIGRNAKEDVKVVEYKRRTAKEGLGFTDDNVVPKKVDGSDNKNKGKFEVGKEVRIIGGRKMGYKGRVIEVLPGGDSLFLRLPRSDEEVKVRVDEVAELGSLEEDKCLKELKELKIQGSKESSRSSDKKGSRDSSSERKESKRGRNEGRRGDVGDVKSERRVRVDEKRTSSSGVSWLRSHIRVRIVSKSFKGGRFYLKKGVVIDAVGARTCDISMDDGREIVQGVEQEILETALPRRGGPVLVLFGKHKGTYGSLVEKDSVRETGVVQDADTHDLIHVQLEQIAEFVGDPSDIGY</sequence>
<feature type="compositionally biased region" description="Low complexity" evidence="4">
    <location>
        <begin position="1"/>
        <end position="20"/>
    </location>
</feature>
<evidence type="ECO:0000259" key="5">
    <source>
        <dbReference type="PROSITE" id="PS50174"/>
    </source>
</evidence>
<dbReference type="Pfam" id="PF25088">
    <property type="entry name" value="GPKOW_C"/>
    <property type="match status" value="1"/>
</dbReference>
<reference evidence="6" key="2">
    <citation type="submission" date="2021-03" db="UniProtKB">
        <authorList>
            <consortium name="EnsemblPlants"/>
        </authorList>
    </citation>
    <scope>IDENTIFICATION</scope>
</reference>
<feature type="domain" description="G-patch" evidence="5">
    <location>
        <begin position="155"/>
        <end position="201"/>
    </location>
</feature>
<dbReference type="InterPro" id="IPR026822">
    <property type="entry name" value="Spp2/MOS2_G-patch"/>
</dbReference>
<evidence type="ECO:0000256" key="3">
    <source>
        <dbReference type="ARBA" id="ARBA00023242"/>
    </source>
</evidence>
<evidence type="ECO:0000313" key="7">
    <source>
        <dbReference type="Proteomes" id="UP000596660"/>
    </source>
</evidence>
<feature type="region of interest" description="Disordered" evidence="4">
    <location>
        <begin position="289"/>
        <end position="335"/>
    </location>
</feature>
<evidence type="ECO:0000313" key="6">
    <source>
        <dbReference type="EnsemblPlants" id="AUR62019030-RA:cds"/>
    </source>
</evidence>
<dbReference type="GO" id="GO:0005681">
    <property type="term" value="C:spliceosomal complex"/>
    <property type="evidence" value="ECO:0007669"/>
    <property type="project" value="TreeGrafter"/>
</dbReference>
<proteinExistence type="inferred from homology"/>
<evidence type="ECO:0000256" key="4">
    <source>
        <dbReference type="SAM" id="MobiDB-lite"/>
    </source>
</evidence>
<feature type="region of interest" description="Disordered" evidence="4">
    <location>
        <begin position="1"/>
        <end position="79"/>
    </location>
</feature>
<dbReference type="PANTHER" id="PTHR15818">
    <property type="entry name" value="G PATCH AND KOW-CONTAINING"/>
    <property type="match status" value="1"/>
</dbReference>
<dbReference type="Pfam" id="PF12656">
    <property type="entry name" value="G-patch_2"/>
    <property type="match status" value="1"/>
</dbReference>
<dbReference type="PROSITE" id="PS50174">
    <property type="entry name" value="G_PATCH"/>
    <property type="match status" value="1"/>
</dbReference>
<dbReference type="RefSeq" id="XP_021743653.1">
    <property type="nucleotide sequence ID" value="XM_021887961.1"/>
</dbReference>
<dbReference type="Gramene" id="AUR62019030-RA">
    <property type="protein sequence ID" value="AUR62019030-RA:cds"/>
    <property type="gene ID" value="AUR62019030"/>
</dbReference>
<evidence type="ECO:0000256" key="1">
    <source>
        <dbReference type="ARBA" id="ARBA00004123"/>
    </source>
</evidence>
<name>A0A803LUY6_CHEQI</name>
<dbReference type="Proteomes" id="UP000596660">
    <property type="component" value="Unplaced"/>
</dbReference>
<reference evidence="6" key="1">
    <citation type="journal article" date="2017" name="Nature">
        <title>The genome of Chenopodium quinoa.</title>
        <authorList>
            <person name="Jarvis D.E."/>
            <person name="Ho Y.S."/>
            <person name="Lightfoot D.J."/>
            <person name="Schmoeckel S.M."/>
            <person name="Li B."/>
            <person name="Borm T.J.A."/>
            <person name="Ohyanagi H."/>
            <person name="Mineta K."/>
            <person name="Michell C.T."/>
            <person name="Saber N."/>
            <person name="Kharbatia N.M."/>
            <person name="Rupper R.R."/>
            <person name="Sharp A.R."/>
            <person name="Dally N."/>
            <person name="Boughton B.A."/>
            <person name="Woo Y.H."/>
            <person name="Gao G."/>
            <person name="Schijlen E.G.W.M."/>
            <person name="Guo X."/>
            <person name="Momin A.A."/>
            <person name="Negrao S."/>
            <person name="Al-Babili S."/>
            <person name="Gehring C."/>
            <person name="Roessner U."/>
            <person name="Jung C."/>
            <person name="Murphy K."/>
            <person name="Arold S.T."/>
            <person name="Gojobori T."/>
            <person name="van der Linden C.G."/>
            <person name="van Loo E.N."/>
            <person name="Jellen E.N."/>
            <person name="Maughan P.J."/>
            <person name="Tester M."/>
        </authorList>
    </citation>
    <scope>NUCLEOTIDE SEQUENCE [LARGE SCALE GENOMIC DNA]</scope>
    <source>
        <strain evidence="6">cv. PI 614886</strain>
    </source>
</reference>
<dbReference type="AlphaFoldDB" id="A0A803LUY6"/>
<dbReference type="KEGG" id="cqi:110709733"/>
<evidence type="ECO:0000256" key="2">
    <source>
        <dbReference type="ARBA" id="ARBA00010966"/>
    </source>
</evidence>
<dbReference type="InterPro" id="IPR045166">
    <property type="entry name" value="Spp2-like"/>
</dbReference>
<dbReference type="SMART" id="SM00739">
    <property type="entry name" value="KOW"/>
    <property type="match status" value="2"/>
</dbReference>
<dbReference type="OrthoDB" id="5577072at2759"/>
<dbReference type="EnsemblPlants" id="AUR62019030-RA">
    <property type="protein sequence ID" value="AUR62019030-RA:cds"/>
    <property type="gene ID" value="AUR62019030"/>
</dbReference>
<dbReference type="RefSeq" id="XP_021743654.1">
    <property type="nucleotide sequence ID" value="XM_021887962.1"/>
</dbReference>
<dbReference type="InterPro" id="IPR005824">
    <property type="entry name" value="KOW"/>
</dbReference>
<comment type="similarity">
    <text evidence="2">Belongs to the MOS2 family.</text>
</comment>
<dbReference type="SMART" id="SM00443">
    <property type="entry name" value="G_patch"/>
    <property type="match status" value="1"/>
</dbReference>
<keyword evidence="3" id="KW-0539">Nucleus</keyword>
<dbReference type="Gene3D" id="2.30.30.140">
    <property type="match status" value="1"/>
</dbReference>
<gene>
    <name evidence="6" type="primary">LOC110709733</name>
</gene>
<protein>
    <recommendedName>
        <fullName evidence="5">G-patch domain-containing protein</fullName>
    </recommendedName>
</protein>
<dbReference type="GO" id="GO:0003676">
    <property type="term" value="F:nucleic acid binding"/>
    <property type="evidence" value="ECO:0007669"/>
    <property type="project" value="InterPro"/>
</dbReference>
<feature type="compositionally biased region" description="Basic and acidic residues" evidence="4">
    <location>
        <begin position="21"/>
        <end position="36"/>
    </location>
</feature>
<dbReference type="PANTHER" id="PTHR15818:SF2">
    <property type="entry name" value="G-PATCH DOMAIN AND KOW MOTIFS-CONTAINING PROTEIN"/>
    <property type="match status" value="1"/>
</dbReference>
<dbReference type="GeneID" id="110709733"/>
<dbReference type="InterPro" id="IPR000467">
    <property type="entry name" value="G_patch_dom"/>
</dbReference>
<feature type="compositionally biased region" description="Basic and acidic residues" evidence="4">
    <location>
        <begin position="292"/>
        <end position="335"/>
    </location>
</feature>
<comment type="subcellular location">
    <subcellularLocation>
        <location evidence="1">Nucleus</location>
    </subcellularLocation>
</comment>
<organism evidence="6 7">
    <name type="scientific">Chenopodium quinoa</name>
    <name type="common">Quinoa</name>
    <dbReference type="NCBI Taxonomy" id="63459"/>
    <lineage>
        <taxon>Eukaryota</taxon>
        <taxon>Viridiplantae</taxon>
        <taxon>Streptophyta</taxon>
        <taxon>Embryophyta</taxon>
        <taxon>Tracheophyta</taxon>
        <taxon>Spermatophyta</taxon>
        <taxon>Magnoliopsida</taxon>
        <taxon>eudicotyledons</taxon>
        <taxon>Gunneridae</taxon>
        <taxon>Pentapetalae</taxon>
        <taxon>Caryophyllales</taxon>
        <taxon>Chenopodiaceae</taxon>
        <taxon>Chenopodioideae</taxon>
        <taxon>Atripliceae</taxon>
        <taxon>Chenopodium</taxon>
    </lineage>
</organism>
<dbReference type="GO" id="GO:0000398">
    <property type="term" value="P:mRNA splicing, via spliceosome"/>
    <property type="evidence" value="ECO:0007669"/>
    <property type="project" value="InterPro"/>
</dbReference>
<dbReference type="SMR" id="A0A803LUY6"/>